<dbReference type="Proteomes" id="UP001183881">
    <property type="component" value="Unassembled WGS sequence"/>
</dbReference>
<organism evidence="1 2">
    <name type="scientific">Streptomyces edwardsiae</name>
    <dbReference type="NCBI Taxonomy" id="3075527"/>
    <lineage>
        <taxon>Bacteria</taxon>
        <taxon>Bacillati</taxon>
        <taxon>Actinomycetota</taxon>
        <taxon>Actinomycetes</taxon>
        <taxon>Kitasatosporales</taxon>
        <taxon>Streptomycetaceae</taxon>
        <taxon>Streptomyces</taxon>
    </lineage>
</organism>
<gene>
    <name evidence="1" type="ORF">RM705_00645</name>
</gene>
<evidence type="ECO:0000313" key="1">
    <source>
        <dbReference type="EMBL" id="MDT0393221.1"/>
    </source>
</evidence>
<evidence type="ECO:0000313" key="2">
    <source>
        <dbReference type="Proteomes" id="UP001183881"/>
    </source>
</evidence>
<dbReference type="EMBL" id="JAVRFA010000001">
    <property type="protein sequence ID" value="MDT0393221.1"/>
    <property type="molecule type" value="Genomic_DNA"/>
</dbReference>
<comment type="caution">
    <text evidence="1">The sequence shown here is derived from an EMBL/GenBank/DDBJ whole genome shotgun (WGS) entry which is preliminary data.</text>
</comment>
<dbReference type="RefSeq" id="WP_311640610.1">
    <property type="nucleotide sequence ID" value="NZ_JAVRFA010000001.1"/>
</dbReference>
<sequence length="49" mass="5744">MQPSSDRLEQARQDYEHHLRTCRQCVADGAHCPVAKHLRRLYNLARVGR</sequence>
<keyword evidence="2" id="KW-1185">Reference proteome</keyword>
<name>A0ABU2PM25_9ACTN</name>
<proteinExistence type="predicted"/>
<reference evidence="2" key="1">
    <citation type="submission" date="2023-07" db="EMBL/GenBank/DDBJ databases">
        <title>30 novel species of actinomycetes from the DSMZ collection.</title>
        <authorList>
            <person name="Nouioui I."/>
        </authorList>
    </citation>
    <scope>NUCLEOTIDE SEQUENCE [LARGE SCALE GENOMIC DNA]</scope>
    <source>
        <strain evidence="2">DSM 41636</strain>
    </source>
</reference>
<protein>
    <recommendedName>
        <fullName evidence="3">Zinc-finger domain-containing protein</fullName>
    </recommendedName>
</protein>
<evidence type="ECO:0008006" key="3">
    <source>
        <dbReference type="Google" id="ProtNLM"/>
    </source>
</evidence>
<accession>A0ABU2PM25</accession>